<evidence type="ECO:0000256" key="8">
    <source>
        <dbReference type="PROSITE-ProRule" id="PRU00169"/>
    </source>
</evidence>
<evidence type="ECO:0000256" key="3">
    <source>
        <dbReference type="ARBA" id="ARBA00022553"/>
    </source>
</evidence>
<dbReference type="InterPro" id="IPR039420">
    <property type="entry name" value="WalR-like"/>
</dbReference>
<gene>
    <name evidence="12" type="ORF">DKW60_05600</name>
</gene>
<dbReference type="SUPFAM" id="SSF52172">
    <property type="entry name" value="CheY-like"/>
    <property type="match status" value="1"/>
</dbReference>
<evidence type="ECO:0000256" key="5">
    <source>
        <dbReference type="ARBA" id="ARBA00023015"/>
    </source>
</evidence>
<evidence type="ECO:0000256" key="4">
    <source>
        <dbReference type="ARBA" id="ARBA00023012"/>
    </source>
</evidence>
<sequence>MTIMPDTLNHILIVDDELAIQSLIKRYFQKHGAIVHCAGSGDEMNEVLKLQSVDLVILDVNLPGKDGFTLLDEIKRDHDSGVIMLTSQNELNDRLTGLNGGADDFVPKPFEMSELLARSNAVLRRLGRLKQAPKPDTCSYHFSGYQLDSKVRELLNENGEKIEISPAEMDLLIIFVKHPQTVLSRDYLLQQTRGRDAGPFDRTIDVRVGQLRKKILTPPDQEPLFKTIRGGGYMLTHTVNRIPCNT</sequence>
<evidence type="ECO:0000256" key="2">
    <source>
        <dbReference type="ARBA" id="ARBA00022490"/>
    </source>
</evidence>
<evidence type="ECO:0000256" key="7">
    <source>
        <dbReference type="ARBA" id="ARBA00023163"/>
    </source>
</evidence>
<comment type="caution">
    <text evidence="12">The sequence shown here is derived from an EMBL/GenBank/DDBJ whole genome shotgun (WGS) entry which is preliminary data.</text>
</comment>
<evidence type="ECO:0000313" key="13">
    <source>
        <dbReference type="Proteomes" id="UP000245539"/>
    </source>
</evidence>
<dbReference type="SUPFAM" id="SSF46894">
    <property type="entry name" value="C-terminal effector domain of the bipartite response regulators"/>
    <property type="match status" value="1"/>
</dbReference>
<evidence type="ECO:0000313" key="12">
    <source>
        <dbReference type="EMBL" id="PWQ99487.1"/>
    </source>
</evidence>
<keyword evidence="2" id="KW-0963">Cytoplasm</keyword>
<feature type="domain" description="Response regulatory" evidence="10">
    <location>
        <begin position="10"/>
        <end position="123"/>
    </location>
</feature>
<dbReference type="Gene3D" id="3.40.50.2300">
    <property type="match status" value="1"/>
</dbReference>
<keyword evidence="7" id="KW-0804">Transcription</keyword>
<dbReference type="GO" id="GO:0000156">
    <property type="term" value="F:phosphorelay response regulator activity"/>
    <property type="evidence" value="ECO:0007669"/>
    <property type="project" value="TreeGrafter"/>
</dbReference>
<organism evidence="12 13">
    <name type="scientific">Leucothrix pacifica</name>
    <dbReference type="NCBI Taxonomy" id="1247513"/>
    <lineage>
        <taxon>Bacteria</taxon>
        <taxon>Pseudomonadati</taxon>
        <taxon>Pseudomonadota</taxon>
        <taxon>Gammaproteobacteria</taxon>
        <taxon>Thiotrichales</taxon>
        <taxon>Thiotrichaceae</taxon>
        <taxon>Leucothrix</taxon>
    </lineage>
</organism>
<reference evidence="12 13" key="1">
    <citation type="submission" date="2018-05" db="EMBL/GenBank/DDBJ databases">
        <title>Leucothrix arctica sp. nov., isolated from Arctic seawater.</title>
        <authorList>
            <person name="Choi A."/>
            <person name="Baek K."/>
        </authorList>
    </citation>
    <scope>NUCLEOTIDE SEQUENCE [LARGE SCALE GENOMIC DNA]</scope>
    <source>
        <strain evidence="12 13">JCM 18388</strain>
    </source>
</reference>
<dbReference type="Gene3D" id="1.10.10.10">
    <property type="entry name" value="Winged helix-like DNA-binding domain superfamily/Winged helix DNA-binding domain"/>
    <property type="match status" value="1"/>
</dbReference>
<comment type="subcellular location">
    <subcellularLocation>
        <location evidence="1">Cytoplasm</location>
    </subcellularLocation>
</comment>
<dbReference type="GO" id="GO:0006355">
    <property type="term" value="P:regulation of DNA-templated transcription"/>
    <property type="evidence" value="ECO:0007669"/>
    <property type="project" value="InterPro"/>
</dbReference>
<feature type="modified residue" description="4-aspartylphosphate" evidence="8">
    <location>
        <position position="59"/>
    </location>
</feature>
<dbReference type="Proteomes" id="UP000245539">
    <property type="component" value="Unassembled WGS sequence"/>
</dbReference>
<accession>A0A317CMP8</accession>
<keyword evidence="5" id="KW-0805">Transcription regulation</keyword>
<dbReference type="EMBL" id="QGKM01000010">
    <property type="protein sequence ID" value="PWQ99487.1"/>
    <property type="molecule type" value="Genomic_DNA"/>
</dbReference>
<dbReference type="OrthoDB" id="9802426at2"/>
<evidence type="ECO:0000256" key="6">
    <source>
        <dbReference type="ARBA" id="ARBA00023125"/>
    </source>
</evidence>
<dbReference type="PANTHER" id="PTHR48111">
    <property type="entry name" value="REGULATOR OF RPOS"/>
    <property type="match status" value="1"/>
</dbReference>
<dbReference type="InterPro" id="IPR001867">
    <property type="entry name" value="OmpR/PhoB-type_DNA-bd"/>
</dbReference>
<keyword evidence="4" id="KW-0902">Two-component regulatory system</keyword>
<dbReference type="AlphaFoldDB" id="A0A317CMP8"/>
<dbReference type="PROSITE" id="PS50110">
    <property type="entry name" value="RESPONSE_REGULATORY"/>
    <property type="match status" value="1"/>
</dbReference>
<evidence type="ECO:0000256" key="1">
    <source>
        <dbReference type="ARBA" id="ARBA00004496"/>
    </source>
</evidence>
<dbReference type="Gene3D" id="6.10.250.690">
    <property type="match status" value="1"/>
</dbReference>
<dbReference type="InterPro" id="IPR036388">
    <property type="entry name" value="WH-like_DNA-bd_sf"/>
</dbReference>
<dbReference type="SMART" id="SM00448">
    <property type="entry name" value="REC"/>
    <property type="match status" value="1"/>
</dbReference>
<proteinExistence type="predicted"/>
<dbReference type="GO" id="GO:0032993">
    <property type="term" value="C:protein-DNA complex"/>
    <property type="evidence" value="ECO:0007669"/>
    <property type="project" value="TreeGrafter"/>
</dbReference>
<name>A0A317CMP8_9GAMM</name>
<dbReference type="FunFam" id="1.10.10.10:FF:000099">
    <property type="entry name" value="Two-component system response regulator TorR"/>
    <property type="match status" value="1"/>
</dbReference>
<dbReference type="PANTHER" id="PTHR48111:SF4">
    <property type="entry name" value="DNA-BINDING DUAL TRANSCRIPTIONAL REGULATOR OMPR"/>
    <property type="match status" value="1"/>
</dbReference>
<dbReference type="Pfam" id="PF00486">
    <property type="entry name" value="Trans_reg_C"/>
    <property type="match status" value="1"/>
</dbReference>
<keyword evidence="6 9" id="KW-0238">DNA-binding</keyword>
<evidence type="ECO:0000256" key="9">
    <source>
        <dbReference type="PROSITE-ProRule" id="PRU01091"/>
    </source>
</evidence>
<dbReference type="GO" id="GO:0005829">
    <property type="term" value="C:cytosol"/>
    <property type="evidence" value="ECO:0007669"/>
    <property type="project" value="TreeGrafter"/>
</dbReference>
<dbReference type="RefSeq" id="WP_109836684.1">
    <property type="nucleotide sequence ID" value="NZ_QGKM01000010.1"/>
</dbReference>
<feature type="DNA-binding region" description="OmpR/PhoB-type" evidence="9">
    <location>
        <begin position="137"/>
        <end position="237"/>
    </location>
</feature>
<dbReference type="CDD" id="cd00383">
    <property type="entry name" value="trans_reg_C"/>
    <property type="match status" value="1"/>
</dbReference>
<dbReference type="SMART" id="SM00862">
    <property type="entry name" value="Trans_reg_C"/>
    <property type="match status" value="1"/>
</dbReference>
<evidence type="ECO:0000259" key="10">
    <source>
        <dbReference type="PROSITE" id="PS50110"/>
    </source>
</evidence>
<keyword evidence="13" id="KW-1185">Reference proteome</keyword>
<evidence type="ECO:0000259" key="11">
    <source>
        <dbReference type="PROSITE" id="PS51755"/>
    </source>
</evidence>
<dbReference type="InterPro" id="IPR011006">
    <property type="entry name" value="CheY-like_superfamily"/>
</dbReference>
<dbReference type="Pfam" id="PF00072">
    <property type="entry name" value="Response_reg"/>
    <property type="match status" value="1"/>
</dbReference>
<keyword evidence="3 8" id="KW-0597">Phosphoprotein</keyword>
<dbReference type="GO" id="GO:0000976">
    <property type="term" value="F:transcription cis-regulatory region binding"/>
    <property type="evidence" value="ECO:0007669"/>
    <property type="project" value="TreeGrafter"/>
</dbReference>
<dbReference type="InterPro" id="IPR001789">
    <property type="entry name" value="Sig_transdc_resp-reg_receiver"/>
</dbReference>
<dbReference type="InterPro" id="IPR016032">
    <property type="entry name" value="Sig_transdc_resp-reg_C-effctor"/>
</dbReference>
<protein>
    <submittedName>
        <fullName evidence="12">DNA-binding response regulator</fullName>
    </submittedName>
</protein>
<dbReference type="PROSITE" id="PS51755">
    <property type="entry name" value="OMPR_PHOB"/>
    <property type="match status" value="1"/>
</dbReference>
<feature type="domain" description="OmpR/PhoB-type" evidence="11">
    <location>
        <begin position="137"/>
        <end position="237"/>
    </location>
</feature>